<dbReference type="STRING" id="200991.AUC31_04395"/>
<organism evidence="2 3">
    <name type="scientific">Planococcus rifietoensis</name>
    <dbReference type="NCBI Taxonomy" id="200991"/>
    <lineage>
        <taxon>Bacteria</taxon>
        <taxon>Bacillati</taxon>
        <taxon>Bacillota</taxon>
        <taxon>Bacilli</taxon>
        <taxon>Bacillales</taxon>
        <taxon>Caryophanaceae</taxon>
        <taxon>Planococcus</taxon>
    </lineage>
</organism>
<keyword evidence="1" id="KW-1133">Transmembrane helix</keyword>
<dbReference type="OrthoDB" id="6872206at2"/>
<feature type="transmembrane region" description="Helical" evidence="1">
    <location>
        <begin position="7"/>
        <end position="23"/>
    </location>
</feature>
<evidence type="ECO:0000313" key="3">
    <source>
        <dbReference type="Proteomes" id="UP000067683"/>
    </source>
</evidence>
<keyword evidence="1" id="KW-0812">Transmembrane</keyword>
<reference evidence="2" key="1">
    <citation type="submission" date="2016-01" db="EMBL/GenBank/DDBJ databases">
        <title>Complete genome of Planococcus rifietoensis type strain M8.</title>
        <authorList>
            <person name="See-Too W.S."/>
        </authorList>
    </citation>
    <scope>NUCLEOTIDE SEQUENCE [LARGE SCALE GENOMIC DNA]</scope>
    <source>
        <strain evidence="2">M8</strain>
    </source>
</reference>
<feature type="transmembrane region" description="Helical" evidence="1">
    <location>
        <begin position="83"/>
        <end position="102"/>
    </location>
</feature>
<dbReference type="Proteomes" id="UP000067683">
    <property type="component" value="Chromosome"/>
</dbReference>
<dbReference type="KEGG" id="prt:AUC31_04395"/>
<evidence type="ECO:0000256" key="1">
    <source>
        <dbReference type="SAM" id="Phobius"/>
    </source>
</evidence>
<dbReference type="AlphaFoldDB" id="A0A0U2XCN0"/>
<proteinExistence type="predicted"/>
<feature type="transmembrane region" description="Helical" evidence="1">
    <location>
        <begin position="43"/>
        <end position="63"/>
    </location>
</feature>
<name>A0A0U2XCN0_9BACL</name>
<feature type="transmembrane region" description="Helical" evidence="1">
    <location>
        <begin position="108"/>
        <end position="129"/>
    </location>
</feature>
<accession>A0A0U2XCN0</accession>
<sequence>MLLLYRILLTISSTSLFVVIYLIKSHVTYDFGEGINSELISYIGYFSAVIILNLLSLFMIRFLESSSLQSQTKEKNMLIEIEMANHTFLPTYLGYFFVALSIESSDWIVFGFIYSIVFIFTFFSQTNYFNPLFILMGYQFYYVTTMNNIKVFLITKKLMKNPVVHKFNNLKRINDFTFIDRER</sequence>
<keyword evidence="1" id="KW-0472">Membrane</keyword>
<protein>
    <submittedName>
        <fullName evidence="2">Uncharacterized protein</fullName>
    </submittedName>
</protein>
<keyword evidence="3" id="KW-1185">Reference proteome</keyword>
<evidence type="ECO:0000313" key="2">
    <source>
        <dbReference type="EMBL" id="ALS74527.1"/>
    </source>
</evidence>
<dbReference type="EMBL" id="CP013659">
    <property type="protein sequence ID" value="ALS74527.1"/>
    <property type="molecule type" value="Genomic_DNA"/>
</dbReference>
<gene>
    <name evidence="2" type="ORF">AUC31_04395</name>
</gene>
<dbReference type="RefSeq" id="WP_058381234.1">
    <property type="nucleotide sequence ID" value="NZ_CP013659.2"/>
</dbReference>